<keyword evidence="2" id="KW-1133">Transmembrane helix</keyword>
<dbReference type="EMBL" id="JAGTTL010000011">
    <property type="protein sequence ID" value="KAK6316534.1"/>
    <property type="molecule type" value="Genomic_DNA"/>
</dbReference>
<evidence type="ECO:0000313" key="4">
    <source>
        <dbReference type="EMBL" id="KAK6316534.1"/>
    </source>
</evidence>
<dbReference type="Gene3D" id="2.10.25.10">
    <property type="entry name" value="Laminin"/>
    <property type="match status" value="1"/>
</dbReference>
<comment type="caution">
    <text evidence="1">Lacks conserved residue(s) required for the propagation of feature annotation.</text>
</comment>
<proteinExistence type="predicted"/>
<name>A0AAN8QUP1_9TELE</name>
<keyword evidence="2" id="KW-0812">Transmembrane</keyword>
<feature type="disulfide bond" evidence="1">
    <location>
        <begin position="46"/>
        <end position="55"/>
    </location>
</feature>
<protein>
    <recommendedName>
        <fullName evidence="3">EGF-like domain-containing protein</fullName>
    </recommendedName>
</protein>
<organism evidence="4 5">
    <name type="scientific">Coregonus suidteri</name>
    <dbReference type="NCBI Taxonomy" id="861788"/>
    <lineage>
        <taxon>Eukaryota</taxon>
        <taxon>Metazoa</taxon>
        <taxon>Chordata</taxon>
        <taxon>Craniata</taxon>
        <taxon>Vertebrata</taxon>
        <taxon>Euteleostomi</taxon>
        <taxon>Actinopterygii</taxon>
        <taxon>Neopterygii</taxon>
        <taxon>Teleostei</taxon>
        <taxon>Protacanthopterygii</taxon>
        <taxon>Salmoniformes</taxon>
        <taxon>Salmonidae</taxon>
        <taxon>Coregoninae</taxon>
        <taxon>Coregonus</taxon>
    </lineage>
</organism>
<evidence type="ECO:0000256" key="1">
    <source>
        <dbReference type="PROSITE-ProRule" id="PRU00076"/>
    </source>
</evidence>
<dbReference type="InterPro" id="IPR000742">
    <property type="entry name" value="EGF"/>
</dbReference>
<dbReference type="SUPFAM" id="SSF57196">
    <property type="entry name" value="EGF/Laminin"/>
    <property type="match status" value="1"/>
</dbReference>
<dbReference type="AlphaFoldDB" id="A0AAN8QUP1"/>
<feature type="domain" description="EGF-like" evidence="3">
    <location>
        <begin position="20"/>
        <end position="56"/>
    </location>
</feature>
<dbReference type="PROSITE" id="PS01186">
    <property type="entry name" value="EGF_2"/>
    <property type="match status" value="1"/>
</dbReference>
<gene>
    <name evidence="4" type="ORF">J4Q44_G00140580</name>
</gene>
<keyword evidence="1" id="KW-1015">Disulfide bond</keyword>
<sequence>MAISPTVTLHLDDGVVRGLDLQSCAAQLCKGHGHCVAQGQATTCECILGYRGEFCHESVNEEIRIPLTLGVLALIVGILILSFLISFIRQRVKAKRRKAAAKDSNGVEKGILLHHHTQG</sequence>
<keyword evidence="2" id="KW-0472">Membrane</keyword>
<keyword evidence="5" id="KW-1185">Reference proteome</keyword>
<dbReference type="PROSITE" id="PS50026">
    <property type="entry name" value="EGF_3"/>
    <property type="match status" value="1"/>
</dbReference>
<evidence type="ECO:0000259" key="3">
    <source>
        <dbReference type="PROSITE" id="PS50026"/>
    </source>
</evidence>
<accession>A0AAN8QUP1</accession>
<evidence type="ECO:0000313" key="5">
    <source>
        <dbReference type="Proteomes" id="UP001356427"/>
    </source>
</evidence>
<dbReference type="PROSITE" id="PS00022">
    <property type="entry name" value="EGF_1"/>
    <property type="match status" value="1"/>
</dbReference>
<feature type="transmembrane region" description="Helical" evidence="2">
    <location>
        <begin position="67"/>
        <end position="88"/>
    </location>
</feature>
<reference evidence="4 5" key="1">
    <citation type="submission" date="2021-04" db="EMBL/GenBank/DDBJ databases">
        <authorList>
            <person name="De Guttry C."/>
            <person name="Zahm M."/>
            <person name="Klopp C."/>
            <person name="Cabau C."/>
            <person name="Louis A."/>
            <person name="Berthelot C."/>
            <person name="Parey E."/>
            <person name="Roest Crollius H."/>
            <person name="Montfort J."/>
            <person name="Robinson-Rechavi M."/>
            <person name="Bucao C."/>
            <person name="Bouchez O."/>
            <person name="Gislard M."/>
            <person name="Lluch J."/>
            <person name="Milhes M."/>
            <person name="Lampietro C."/>
            <person name="Lopez Roques C."/>
            <person name="Donnadieu C."/>
            <person name="Braasch I."/>
            <person name="Desvignes T."/>
            <person name="Postlethwait J."/>
            <person name="Bobe J."/>
            <person name="Wedekind C."/>
            <person name="Guiguen Y."/>
        </authorList>
    </citation>
    <scope>NUCLEOTIDE SEQUENCE [LARGE SCALE GENOMIC DNA]</scope>
    <source>
        <strain evidence="4">Cs_M1</strain>
        <tissue evidence="4">Blood</tissue>
    </source>
</reference>
<dbReference type="Proteomes" id="UP001356427">
    <property type="component" value="Unassembled WGS sequence"/>
</dbReference>
<keyword evidence="1" id="KW-0245">EGF-like domain</keyword>
<comment type="caution">
    <text evidence="4">The sequence shown here is derived from an EMBL/GenBank/DDBJ whole genome shotgun (WGS) entry which is preliminary data.</text>
</comment>
<evidence type="ECO:0000256" key="2">
    <source>
        <dbReference type="SAM" id="Phobius"/>
    </source>
</evidence>